<organism evidence="14">
    <name type="scientific">Caenorhabditis remanei</name>
    <name type="common">Caenorhabditis vulgaris</name>
    <dbReference type="NCBI Taxonomy" id="31234"/>
    <lineage>
        <taxon>Eukaryota</taxon>
        <taxon>Metazoa</taxon>
        <taxon>Ecdysozoa</taxon>
        <taxon>Nematoda</taxon>
        <taxon>Chromadorea</taxon>
        <taxon>Rhabditida</taxon>
        <taxon>Rhabditina</taxon>
        <taxon>Rhabditomorpha</taxon>
        <taxon>Rhabditoidea</taxon>
        <taxon>Rhabditidae</taxon>
        <taxon>Peloderinae</taxon>
        <taxon>Caenorhabditis</taxon>
    </lineage>
</organism>
<dbReference type="InParanoid" id="E3N588"/>
<evidence type="ECO:0000256" key="6">
    <source>
        <dbReference type="ARBA" id="ARBA00023015"/>
    </source>
</evidence>
<dbReference type="Gene3D" id="1.10.565.10">
    <property type="entry name" value="Retinoid X Receptor"/>
    <property type="match status" value="1"/>
</dbReference>
<dbReference type="SUPFAM" id="SSF57716">
    <property type="entry name" value="Glucocorticoid receptor-like (DNA-binding domain)"/>
    <property type="match status" value="1"/>
</dbReference>
<dbReference type="InterPro" id="IPR013088">
    <property type="entry name" value="Znf_NHR/GATA"/>
</dbReference>
<dbReference type="RefSeq" id="XP_003096424.2">
    <property type="nucleotide sequence ID" value="XM_003096376.2"/>
</dbReference>
<dbReference type="AlphaFoldDB" id="E3N588"/>
<dbReference type="eggNOG" id="KOG3575">
    <property type="taxonomic scope" value="Eukaryota"/>
</dbReference>
<dbReference type="GO" id="GO:0008270">
    <property type="term" value="F:zinc ion binding"/>
    <property type="evidence" value="ECO:0007669"/>
    <property type="project" value="UniProtKB-KW"/>
</dbReference>
<dbReference type="Pfam" id="PF00104">
    <property type="entry name" value="Hormone_recep"/>
    <property type="match status" value="1"/>
</dbReference>
<keyword evidence="10" id="KW-0539">Nucleus</keyword>
<dbReference type="SUPFAM" id="SSF48508">
    <property type="entry name" value="Nuclear receptor ligand-binding domain"/>
    <property type="match status" value="1"/>
</dbReference>
<dbReference type="CTD" id="9827567"/>
<dbReference type="GeneID" id="9827567"/>
<dbReference type="InterPro" id="IPR000536">
    <property type="entry name" value="Nucl_hrmn_rcpt_lig-bd"/>
</dbReference>
<evidence type="ECO:0000313" key="14">
    <source>
        <dbReference type="Proteomes" id="UP000008281"/>
    </source>
</evidence>
<feature type="compositionally biased region" description="Low complexity" evidence="11">
    <location>
        <begin position="118"/>
        <end position="132"/>
    </location>
</feature>
<sequence length="373" mass="42317">MTVLDLSLFCFVMSSEEPSTSSKPPGSSSPKGTCAVCGDVANGRRYGAMSCLGCIVFFRRTCLRNMKYRCQRQGCCEITTETRCVCRSCRMKKCLDVGMNPESIQIRDVIGPRRPRPQSRSPQLPSPSSSLPPSVPEALNIGVFLELQKNQREQHCTEDEKKFTEGCVYMKNDYHHRATSSDINHSLKLAIEDSTDFAAHFQFFQNLTEPSQRRAILAEYSISFMLIDQAVKTVNEADDGFWLLQNGSFLGLHPDFKFDEDMADEESERCHFEFVTQLLSTLAAPFRRLKLSDLESTVIKLLLLIPISLPGLRNQVTQNLMEQISMDAERFGEIILLISSIRCADKAFYNMTKVSDLFRVEHFEQVVRDVLVE</sequence>
<dbReference type="PROSITE" id="PS51030">
    <property type="entry name" value="NUCLEAR_REC_DBD_2"/>
    <property type="match status" value="1"/>
</dbReference>
<dbReference type="PANTHER" id="PTHR46587">
    <property type="entry name" value="NUCLEAR HORMONE RECEPTOR FAMILY"/>
    <property type="match status" value="1"/>
</dbReference>
<dbReference type="GO" id="GO:0003700">
    <property type="term" value="F:DNA-binding transcription factor activity"/>
    <property type="evidence" value="ECO:0007669"/>
    <property type="project" value="InterPro"/>
</dbReference>
<keyword evidence="6" id="KW-0805">Transcription regulation</keyword>
<accession>E3N588</accession>
<keyword evidence="4" id="KW-0863">Zinc-finger</keyword>
<dbReference type="HOGENOM" id="CLU_007368_0_0_1"/>
<evidence type="ECO:0000256" key="2">
    <source>
        <dbReference type="ARBA" id="ARBA00005993"/>
    </source>
</evidence>
<reference evidence="13" key="1">
    <citation type="submission" date="2007-07" db="EMBL/GenBank/DDBJ databases">
        <title>PCAP assembly of the Caenorhabditis remanei genome.</title>
        <authorList>
            <consortium name="The Caenorhabditis remanei Sequencing Consortium"/>
            <person name="Wilson R.K."/>
        </authorList>
    </citation>
    <scope>NUCLEOTIDE SEQUENCE [LARGE SCALE GENOMIC DNA]</scope>
    <source>
        <strain evidence="13">PB4641</strain>
    </source>
</reference>
<keyword evidence="9" id="KW-0675">Receptor</keyword>
<dbReference type="InterPro" id="IPR035500">
    <property type="entry name" value="NHR-like_dom_sf"/>
</dbReference>
<dbReference type="SMART" id="SM00430">
    <property type="entry name" value="HOLI"/>
    <property type="match status" value="1"/>
</dbReference>
<evidence type="ECO:0000256" key="1">
    <source>
        <dbReference type="ARBA" id="ARBA00004123"/>
    </source>
</evidence>
<keyword evidence="7" id="KW-0238">DNA-binding</keyword>
<dbReference type="OMA" id="FMLIDQA"/>
<dbReference type="Gene3D" id="3.30.50.10">
    <property type="entry name" value="Erythroid Transcription Factor GATA-1, subunit A"/>
    <property type="match status" value="1"/>
</dbReference>
<keyword evidence="14" id="KW-1185">Reference proteome</keyword>
<keyword evidence="8" id="KW-0804">Transcription</keyword>
<keyword evidence="3" id="KW-0479">Metal-binding</keyword>
<evidence type="ECO:0000256" key="3">
    <source>
        <dbReference type="ARBA" id="ARBA00022723"/>
    </source>
</evidence>
<comment type="similarity">
    <text evidence="2">Belongs to the nuclear hormone receptor family.</text>
</comment>
<gene>
    <name evidence="13" type="primary">Cre-nhr-241</name>
    <name evidence="13" type="ORF">CRE_28929</name>
</gene>
<comment type="subcellular location">
    <subcellularLocation>
        <location evidence="1">Nucleus</location>
    </subcellularLocation>
</comment>
<dbReference type="InterPro" id="IPR049636">
    <property type="entry name" value="HNF4-like_DBD"/>
</dbReference>
<feature type="domain" description="Nuclear receptor" evidence="12">
    <location>
        <begin position="31"/>
        <end position="106"/>
    </location>
</feature>
<evidence type="ECO:0000256" key="7">
    <source>
        <dbReference type="ARBA" id="ARBA00023125"/>
    </source>
</evidence>
<name>E3N588_CAERE</name>
<evidence type="ECO:0000256" key="9">
    <source>
        <dbReference type="ARBA" id="ARBA00023170"/>
    </source>
</evidence>
<dbReference type="PANTHER" id="PTHR46587:SF8">
    <property type="entry name" value="NUCLEAR RECEPTOR DOMAIN-CONTAINING PROTEIN"/>
    <property type="match status" value="1"/>
</dbReference>
<evidence type="ECO:0000313" key="13">
    <source>
        <dbReference type="EMBL" id="EFO87147.1"/>
    </source>
</evidence>
<dbReference type="PRINTS" id="PR00047">
    <property type="entry name" value="STROIDFINGER"/>
</dbReference>
<dbReference type="GO" id="GO:0005634">
    <property type="term" value="C:nucleus"/>
    <property type="evidence" value="ECO:0007669"/>
    <property type="project" value="UniProtKB-SubCell"/>
</dbReference>
<evidence type="ECO:0000259" key="12">
    <source>
        <dbReference type="PROSITE" id="PS51030"/>
    </source>
</evidence>
<keyword evidence="5" id="KW-0862">Zinc</keyword>
<dbReference type="SMART" id="SM00399">
    <property type="entry name" value="ZnF_C4"/>
    <property type="match status" value="1"/>
</dbReference>
<dbReference type="Pfam" id="PF00105">
    <property type="entry name" value="zf-C4"/>
    <property type="match status" value="1"/>
</dbReference>
<evidence type="ECO:0000256" key="10">
    <source>
        <dbReference type="ARBA" id="ARBA00023242"/>
    </source>
</evidence>
<dbReference type="InterPro" id="IPR001628">
    <property type="entry name" value="Znf_hrmn_rcpt"/>
</dbReference>
<feature type="region of interest" description="Disordered" evidence="11">
    <location>
        <begin position="105"/>
        <end position="133"/>
    </location>
</feature>
<dbReference type="GO" id="GO:0000978">
    <property type="term" value="F:RNA polymerase II cis-regulatory region sequence-specific DNA binding"/>
    <property type="evidence" value="ECO:0007669"/>
    <property type="project" value="InterPro"/>
</dbReference>
<dbReference type="KEGG" id="crq:GCK72_021306"/>
<dbReference type="STRING" id="31234.E3N588"/>
<evidence type="ECO:0000256" key="8">
    <source>
        <dbReference type="ARBA" id="ARBA00023163"/>
    </source>
</evidence>
<dbReference type="CDD" id="cd06960">
    <property type="entry name" value="NR_DBD_HNF4A"/>
    <property type="match status" value="1"/>
</dbReference>
<proteinExistence type="inferred from homology"/>
<dbReference type="EMBL" id="DS268531">
    <property type="protein sequence ID" value="EFO87147.1"/>
    <property type="molecule type" value="Genomic_DNA"/>
</dbReference>
<dbReference type="OrthoDB" id="5865454at2759"/>
<protein>
    <submittedName>
        <fullName evidence="13">CRE-NHR-241 protein</fullName>
    </submittedName>
</protein>
<dbReference type="Proteomes" id="UP000008281">
    <property type="component" value="Unassembled WGS sequence"/>
</dbReference>
<evidence type="ECO:0000256" key="11">
    <source>
        <dbReference type="SAM" id="MobiDB-lite"/>
    </source>
</evidence>
<evidence type="ECO:0000256" key="5">
    <source>
        <dbReference type="ARBA" id="ARBA00022833"/>
    </source>
</evidence>
<evidence type="ECO:0000256" key="4">
    <source>
        <dbReference type="ARBA" id="ARBA00022771"/>
    </source>
</evidence>